<feature type="compositionally biased region" description="Low complexity" evidence="1">
    <location>
        <begin position="10"/>
        <end position="20"/>
    </location>
</feature>
<sequence length="186" mass="21125">MSYYYDDDASSNSDYYNSAYQQQPNSYGQKPRPQQYSNNPPQQQQQQYRPPPPEAVAGAARPWHYGICHCCSDCNSCIEAWCCSYCQISRQYNMIRKGKPEIDWLCCLGMTFGTMCIATFVLWIGACMVRQRVRDRYGIEGNSCGDCCVTCWCTSCAVQQQLLEMTSVSDFPGACCYDASQGQYMT</sequence>
<keyword evidence="4" id="KW-1185">Reference proteome</keyword>
<accession>A0A7G2CGT6</accession>
<evidence type="ECO:0000256" key="2">
    <source>
        <dbReference type="SAM" id="Phobius"/>
    </source>
</evidence>
<dbReference type="Proteomes" id="UP000515908">
    <property type="component" value="Chromosome 10"/>
</dbReference>
<reference evidence="3 4" key="1">
    <citation type="submission" date="2020-08" db="EMBL/GenBank/DDBJ databases">
        <authorList>
            <person name="Newling K."/>
            <person name="Davey J."/>
            <person name="Forrester S."/>
        </authorList>
    </citation>
    <scope>NUCLEOTIDE SEQUENCE [LARGE SCALE GENOMIC DNA]</scope>
    <source>
        <strain evidence="4">Crithidia deanei Carvalho (ATCC PRA-265)</strain>
    </source>
</reference>
<protein>
    <submittedName>
        <fullName evidence="3">PLAC8 family, putative</fullName>
    </submittedName>
</protein>
<proteinExistence type="predicted"/>
<dbReference type="EMBL" id="LR877154">
    <property type="protein sequence ID" value="CAD2218181.1"/>
    <property type="molecule type" value="Genomic_DNA"/>
</dbReference>
<dbReference type="PANTHER" id="PTHR15907">
    <property type="entry name" value="DUF614 FAMILY PROTEIN-RELATED"/>
    <property type="match status" value="1"/>
</dbReference>
<dbReference type="SUPFAM" id="SSF81995">
    <property type="entry name" value="beta-sandwich domain of Sec23/24"/>
    <property type="match status" value="1"/>
</dbReference>
<dbReference type="AlphaFoldDB" id="A0A7G2CGT6"/>
<evidence type="ECO:0000313" key="3">
    <source>
        <dbReference type="EMBL" id="CAD2218181.1"/>
    </source>
</evidence>
<organism evidence="3 4">
    <name type="scientific">Angomonas deanei</name>
    <dbReference type="NCBI Taxonomy" id="59799"/>
    <lineage>
        <taxon>Eukaryota</taxon>
        <taxon>Discoba</taxon>
        <taxon>Euglenozoa</taxon>
        <taxon>Kinetoplastea</taxon>
        <taxon>Metakinetoplastina</taxon>
        <taxon>Trypanosomatida</taxon>
        <taxon>Trypanosomatidae</taxon>
        <taxon>Strigomonadinae</taxon>
        <taxon>Angomonas</taxon>
    </lineage>
</organism>
<feature type="region of interest" description="Disordered" evidence="1">
    <location>
        <begin position="1"/>
        <end position="55"/>
    </location>
</feature>
<dbReference type="VEuPathDB" id="TriTrypDB:ADEAN_000566800"/>
<name>A0A7G2CGT6_9TRYP</name>
<feature type="transmembrane region" description="Helical" evidence="2">
    <location>
        <begin position="104"/>
        <end position="126"/>
    </location>
</feature>
<keyword evidence="2" id="KW-0812">Transmembrane</keyword>
<dbReference type="Pfam" id="PF04749">
    <property type="entry name" value="PLAC8"/>
    <property type="match status" value="1"/>
</dbReference>
<evidence type="ECO:0000256" key="1">
    <source>
        <dbReference type="SAM" id="MobiDB-lite"/>
    </source>
</evidence>
<dbReference type="InterPro" id="IPR006461">
    <property type="entry name" value="PLAC_motif_containing"/>
</dbReference>
<evidence type="ECO:0000313" key="4">
    <source>
        <dbReference type="Proteomes" id="UP000515908"/>
    </source>
</evidence>
<gene>
    <name evidence="3" type="ORF">ADEAN_000566800</name>
</gene>
<keyword evidence="2" id="KW-1133">Transmembrane helix</keyword>
<feature type="compositionally biased region" description="Low complexity" evidence="1">
    <location>
        <begin position="31"/>
        <end position="48"/>
    </location>
</feature>
<keyword evidence="2" id="KW-0472">Membrane</keyword>
<dbReference type="NCBIfam" id="TIGR01571">
    <property type="entry name" value="A_thal_Cys_rich"/>
    <property type="match status" value="1"/>
</dbReference>